<evidence type="ECO:0000256" key="1">
    <source>
        <dbReference type="SAM" id="MobiDB-lite"/>
    </source>
</evidence>
<accession>D5MKR7</accession>
<gene>
    <name evidence="2" type="ORF">DAMO_0641</name>
</gene>
<dbReference type="KEGG" id="mox:DAMO_0641"/>
<name>D5MKR7_METO1</name>
<feature type="compositionally biased region" description="Basic and acidic residues" evidence="1">
    <location>
        <begin position="10"/>
        <end position="19"/>
    </location>
</feature>
<sequence length="58" mass="6571">MPSRIQRGLHKADTLERGLKSTTNGCGSPFRRFPLDRLCWKCRLTPSTIFPVARAARV</sequence>
<dbReference type="AlphaFoldDB" id="D5MKR7"/>
<dbReference type="HOGENOM" id="CLU_2970848_0_0_0"/>
<dbReference type="STRING" id="671143.DAMO_0641"/>
<evidence type="ECO:0000313" key="3">
    <source>
        <dbReference type="Proteomes" id="UP000006898"/>
    </source>
</evidence>
<feature type="region of interest" description="Disordered" evidence="1">
    <location>
        <begin position="1"/>
        <end position="25"/>
    </location>
</feature>
<organism evidence="2 3">
    <name type="scientific">Methylomirabilis oxygeniifera</name>
    <dbReference type="NCBI Taxonomy" id="671143"/>
    <lineage>
        <taxon>Bacteria</taxon>
        <taxon>Candidatus Methylomirabilota</taxon>
        <taxon>Candidatus Methylomirabilia</taxon>
        <taxon>Candidatus Methylomirabilales</taxon>
        <taxon>Candidatus Methylomirabilaceae</taxon>
        <taxon>Candidatus Methylomirabilis</taxon>
    </lineage>
</organism>
<protein>
    <submittedName>
        <fullName evidence="2">Uncharacterized protein</fullName>
    </submittedName>
</protein>
<reference evidence="2 3" key="1">
    <citation type="journal article" date="2010" name="Nature">
        <title>Nitrite-driven anaerobic methane oxidation by oxygenic bacteria.</title>
        <authorList>
            <person name="Ettwig K.F."/>
            <person name="Butler M.K."/>
            <person name="Le Paslier D."/>
            <person name="Pelletier E."/>
            <person name="Mangenot S."/>
            <person name="Kuypers M.M.M."/>
            <person name="Schreiber F."/>
            <person name="Dutilh B.E."/>
            <person name="Zedelius J."/>
            <person name="de Beer D."/>
            <person name="Gloerich J."/>
            <person name="Wessels H.J.C.T."/>
            <person name="van Allen T."/>
            <person name="Luesken F."/>
            <person name="Wu M."/>
            <person name="van de Pas-Schoonen K.T."/>
            <person name="Op den Camp H.J.M."/>
            <person name="Janssen-Megens E.M."/>
            <person name="Francoijs K-J."/>
            <person name="Stunnenberg H."/>
            <person name="Weissenbach J."/>
            <person name="Jetten M.S.M."/>
            <person name="Strous M."/>
        </authorList>
    </citation>
    <scope>NUCLEOTIDE SEQUENCE [LARGE SCALE GENOMIC DNA]</scope>
</reference>
<dbReference type="EMBL" id="FP565575">
    <property type="protein sequence ID" value="CBE67714.1"/>
    <property type="molecule type" value="Genomic_DNA"/>
</dbReference>
<evidence type="ECO:0000313" key="2">
    <source>
        <dbReference type="EMBL" id="CBE67714.1"/>
    </source>
</evidence>
<dbReference type="Proteomes" id="UP000006898">
    <property type="component" value="Chromosome"/>
</dbReference>
<proteinExistence type="predicted"/>